<dbReference type="InterPro" id="IPR001387">
    <property type="entry name" value="Cro/C1-type_HTH"/>
</dbReference>
<comment type="caution">
    <text evidence="2">The sequence shown here is derived from an EMBL/GenBank/DDBJ whole genome shotgun (WGS) entry which is preliminary data.</text>
</comment>
<dbReference type="Gene3D" id="1.10.260.40">
    <property type="entry name" value="lambda repressor-like DNA-binding domains"/>
    <property type="match status" value="1"/>
</dbReference>
<accession>A0A1F4SHI6</accession>
<dbReference type="AlphaFoldDB" id="A0A1F4SHI6"/>
<sequence>MNIFLLPQFLGVSKPLDKVTNANPLAATRNATGCSQQRLAEIIGTTPRTISSWEIGDPQLSKMYYAALVRAYHAYLTGLEFSQEKTTRAESRSPFETVRRQLKDQVAVGDAVLGLRIVPPGDNNGPLLLTVDKASTSMPFNKPDFPINFTMPTPTAFSLEREELSALGYNGGVFFESPLDTYFSSIIPRNLLMFSPETASIPRGLLFVLLLNKLNGEFIQSDVEIANRHMVAFMKRPEIEPVLRFIAAVNVHMLNG</sequence>
<protein>
    <recommendedName>
        <fullName evidence="1">HTH cro/C1-type domain-containing protein</fullName>
    </recommendedName>
</protein>
<evidence type="ECO:0000313" key="3">
    <source>
        <dbReference type="Proteomes" id="UP000178417"/>
    </source>
</evidence>
<dbReference type="Pfam" id="PF01381">
    <property type="entry name" value="HTH_3"/>
    <property type="match status" value="1"/>
</dbReference>
<dbReference type="CDD" id="cd00093">
    <property type="entry name" value="HTH_XRE"/>
    <property type="match status" value="1"/>
</dbReference>
<name>A0A1F4SHI6_UNCSA</name>
<dbReference type="SUPFAM" id="SSF47413">
    <property type="entry name" value="lambda repressor-like DNA-binding domains"/>
    <property type="match status" value="1"/>
</dbReference>
<dbReference type="PROSITE" id="PS50943">
    <property type="entry name" value="HTH_CROC1"/>
    <property type="match status" value="1"/>
</dbReference>
<gene>
    <name evidence="2" type="ORF">A2310_05840</name>
</gene>
<dbReference type="Proteomes" id="UP000178417">
    <property type="component" value="Unassembled WGS sequence"/>
</dbReference>
<dbReference type="GO" id="GO:0003677">
    <property type="term" value="F:DNA binding"/>
    <property type="evidence" value="ECO:0007669"/>
    <property type="project" value="InterPro"/>
</dbReference>
<dbReference type="EMBL" id="MEUB01000058">
    <property type="protein sequence ID" value="OGC19857.1"/>
    <property type="molecule type" value="Genomic_DNA"/>
</dbReference>
<dbReference type="InterPro" id="IPR010982">
    <property type="entry name" value="Lambda_DNA-bd_dom_sf"/>
</dbReference>
<organism evidence="2 3">
    <name type="scientific">candidate division WOR-1 bacterium RIFOXYB2_FULL_37_13</name>
    <dbReference type="NCBI Taxonomy" id="1802579"/>
    <lineage>
        <taxon>Bacteria</taxon>
        <taxon>Bacillati</taxon>
        <taxon>Saganbacteria</taxon>
    </lineage>
</organism>
<dbReference type="STRING" id="1802579.A2310_05840"/>
<proteinExistence type="predicted"/>
<evidence type="ECO:0000313" key="2">
    <source>
        <dbReference type="EMBL" id="OGC19857.1"/>
    </source>
</evidence>
<evidence type="ECO:0000259" key="1">
    <source>
        <dbReference type="PROSITE" id="PS50943"/>
    </source>
</evidence>
<feature type="domain" description="HTH cro/C1-type" evidence="1">
    <location>
        <begin position="25"/>
        <end position="54"/>
    </location>
</feature>
<reference evidence="2 3" key="1">
    <citation type="journal article" date="2016" name="Nat. Commun.">
        <title>Thousands of microbial genomes shed light on interconnected biogeochemical processes in an aquifer system.</title>
        <authorList>
            <person name="Anantharaman K."/>
            <person name="Brown C.T."/>
            <person name="Hug L.A."/>
            <person name="Sharon I."/>
            <person name="Castelle C.J."/>
            <person name="Probst A.J."/>
            <person name="Thomas B.C."/>
            <person name="Singh A."/>
            <person name="Wilkins M.J."/>
            <person name="Karaoz U."/>
            <person name="Brodie E.L."/>
            <person name="Williams K.H."/>
            <person name="Hubbard S.S."/>
            <person name="Banfield J.F."/>
        </authorList>
    </citation>
    <scope>NUCLEOTIDE SEQUENCE [LARGE SCALE GENOMIC DNA]</scope>
</reference>